<accession>H2YA94</accession>
<evidence type="ECO:0000313" key="5">
    <source>
        <dbReference type="Ensembl" id="ENSCSAVP00000002242.1"/>
    </source>
</evidence>
<dbReference type="AlphaFoldDB" id="H2YA94"/>
<dbReference type="SUPFAM" id="SSF50242">
    <property type="entry name" value="TIMP-like"/>
    <property type="match status" value="1"/>
</dbReference>
<dbReference type="Proteomes" id="UP000007875">
    <property type="component" value="Unassembled WGS sequence"/>
</dbReference>
<name>H2YA94_CIOSA</name>
<dbReference type="Pfam" id="PF01759">
    <property type="entry name" value="NTR"/>
    <property type="match status" value="1"/>
</dbReference>
<organism evidence="5 6">
    <name type="scientific">Ciona savignyi</name>
    <name type="common">Pacific transparent sea squirt</name>
    <dbReference type="NCBI Taxonomy" id="51511"/>
    <lineage>
        <taxon>Eukaryota</taxon>
        <taxon>Metazoa</taxon>
        <taxon>Chordata</taxon>
        <taxon>Tunicata</taxon>
        <taxon>Ascidiacea</taxon>
        <taxon>Phlebobranchia</taxon>
        <taxon>Cionidae</taxon>
        <taxon>Ciona</taxon>
    </lineage>
</organism>
<dbReference type="InterPro" id="IPR001134">
    <property type="entry name" value="Netrin_domain"/>
</dbReference>
<proteinExistence type="predicted"/>
<dbReference type="Ensembl" id="ENSCSAVT00000002280.1">
    <property type="protein sequence ID" value="ENSCSAVP00000002242.1"/>
    <property type="gene ID" value="ENSCSAVG00000001312.1"/>
</dbReference>
<evidence type="ECO:0000256" key="2">
    <source>
        <dbReference type="ARBA" id="ARBA00022525"/>
    </source>
</evidence>
<dbReference type="InParanoid" id="H2YA94"/>
<reference evidence="5" key="3">
    <citation type="submission" date="2025-09" db="UniProtKB">
        <authorList>
            <consortium name="Ensembl"/>
        </authorList>
    </citation>
    <scope>IDENTIFICATION</scope>
</reference>
<comment type="subcellular location">
    <subcellularLocation>
        <location evidence="1">Secreted</location>
    </subcellularLocation>
</comment>
<keyword evidence="3" id="KW-1015">Disulfide bond</keyword>
<reference evidence="6" key="1">
    <citation type="submission" date="2003-08" db="EMBL/GenBank/DDBJ databases">
        <authorList>
            <person name="Birren B."/>
            <person name="Nusbaum C."/>
            <person name="Abebe A."/>
            <person name="Abouelleil A."/>
            <person name="Adekoya E."/>
            <person name="Ait-zahra M."/>
            <person name="Allen N."/>
            <person name="Allen T."/>
            <person name="An P."/>
            <person name="Anderson M."/>
            <person name="Anderson S."/>
            <person name="Arachchi H."/>
            <person name="Armbruster J."/>
            <person name="Bachantsang P."/>
            <person name="Baldwin J."/>
            <person name="Barry A."/>
            <person name="Bayul T."/>
            <person name="Blitshsteyn B."/>
            <person name="Bloom T."/>
            <person name="Blye J."/>
            <person name="Boguslavskiy L."/>
            <person name="Borowsky M."/>
            <person name="Boukhgalter B."/>
            <person name="Brunache A."/>
            <person name="Butler J."/>
            <person name="Calixte N."/>
            <person name="Calvo S."/>
            <person name="Camarata J."/>
            <person name="Campo K."/>
            <person name="Chang J."/>
            <person name="Cheshatsang Y."/>
            <person name="Citroen M."/>
            <person name="Collymore A."/>
            <person name="Considine T."/>
            <person name="Cook A."/>
            <person name="Cooke P."/>
            <person name="Corum B."/>
            <person name="Cuomo C."/>
            <person name="David R."/>
            <person name="Dawoe T."/>
            <person name="Degray S."/>
            <person name="Dodge S."/>
            <person name="Dooley K."/>
            <person name="Dorje P."/>
            <person name="Dorjee K."/>
            <person name="Dorris L."/>
            <person name="Duffey N."/>
            <person name="Dupes A."/>
            <person name="Elkins T."/>
            <person name="Engels R."/>
            <person name="Erickson J."/>
            <person name="Farina A."/>
            <person name="Faro S."/>
            <person name="Ferreira P."/>
            <person name="Fischer H."/>
            <person name="Fitzgerald M."/>
            <person name="Foley K."/>
            <person name="Gage D."/>
            <person name="Galagan J."/>
            <person name="Gearin G."/>
            <person name="Gnerre S."/>
            <person name="Gnirke A."/>
            <person name="Goyette A."/>
            <person name="Graham J."/>
            <person name="Grandbois E."/>
            <person name="Gyaltsen K."/>
            <person name="Hafez N."/>
            <person name="Hagopian D."/>
            <person name="Hagos B."/>
            <person name="Hall J."/>
            <person name="Hatcher B."/>
            <person name="Heller A."/>
            <person name="Higgins H."/>
            <person name="Honan T."/>
            <person name="Horn A."/>
            <person name="Houde N."/>
            <person name="Hughes L."/>
            <person name="Hulme W."/>
            <person name="Husby E."/>
            <person name="Iliev I."/>
            <person name="Jaffe D."/>
            <person name="Jones C."/>
            <person name="Kamal M."/>
            <person name="Kamat A."/>
            <person name="Kamvysselis M."/>
            <person name="Karlsson E."/>
            <person name="Kells C."/>
            <person name="Kieu A."/>
            <person name="Kisner P."/>
            <person name="Kodira C."/>
            <person name="Kulbokas E."/>
            <person name="Labutti K."/>
            <person name="Lama D."/>
            <person name="Landers T."/>
            <person name="Leger J."/>
            <person name="Levine S."/>
            <person name="Lewis D."/>
            <person name="Lewis T."/>
            <person name="Lindblad-toh K."/>
            <person name="Liu X."/>
            <person name="Lokyitsang T."/>
            <person name="Lokyitsang Y."/>
            <person name="Lucien O."/>
            <person name="Lui A."/>
            <person name="Ma L.J."/>
            <person name="Mabbitt R."/>
            <person name="Macdonald J."/>
            <person name="Maclean C."/>
            <person name="Major J."/>
            <person name="Manning J."/>
            <person name="Marabella R."/>
            <person name="Maru K."/>
            <person name="Matthews C."/>
            <person name="Mauceli E."/>
            <person name="Mccarthy M."/>
            <person name="Mcdonough S."/>
            <person name="Mcghee T."/>
            <person name="Meldrim J."/>
            <person name="Meneus L."/>
            <person name="Mesirov J."/>
            <person name="Mihalev A."/>
            <person name="Mihova T."/>
            <person name="Mikkelsen T."/>
            <person name="Mlenga V."/>
            <person name="Moru K."/>
            <person name="Mozes J."/>
            <person name="Mulrain L."/>
            <person name="Munson G."/>
            <person name="Naylor J."/>
            <person name="Newes C."/>
            <person name="Nguyen C."/>
            <person name="Nguyen N."/>
            <person name="Nguyen T."/>
            <person name="Nicol R."/>
            <person name="Nielsen C."/>
            <person name="Nizzari M."/>
            <person name="Norbu C."/>
            <person name="Norbu N."/>
            <person name="O'donnell P."/>
            <person name="Okoawo O."/>
            <person name="O'leary S."/>
            <person name="Omotosho B."/>
            <person name="O'neill K."/>
            <person name="Osman S."/>
            <person name="Parker S."/>
            <person name="Perrin D."/>
            <person name="Phunkhang P."/>
            <person name="Piqani B."/>
            <person name="Purcell S."/>
            <person name="Rachupka T."/>
            <person name="Ramasamy U."/>
            <person name="Rameau R."/>
            <person name="Ray V."/>
            <person name="Raymond C."/>
            <person name="Retta R."/>
            <person name="Richardson S."/>
            <person name="Rise C."/>
            <person name="Rodriguez J."/>
            <person name="Rogers J."/>
            <person name="Rogov P."/>
            <person name="Rutman M."/>
            <person name="Schupbach R."/>
            <person name="Seaman C."/>
            <person name="Settipalli S."/>
            <person name="Sharpe T."/>
            <person name="Sheridan J."/>
            <person name="Sherpa N."/>
            <person name="Shi J."/>
            <person name="Smirnov S."/>
            <person name="Smith C."/>
            <person name="Sougnez C."/>
            <person name="Spencer B."/>
            <person name="Stalker J."/>
            <person name="Stange-thomann N."/>
            <person name="Stavropoulos S."/>
            <person name="Stetson K."/>
            <person name="Stone C."/>
            <person name="Stone S."/>
            <person name="Stubbs M."/>
            <person name="Talamas J."/>
            <person name="Tchuinga P."/>
            <person name="Tenzing P."/>
            <person name="Tesfaye S."/>
            <person name="Theodore J."/>
            <person name="Thoulutsang Y."/>
            <person name="Topham K."/>
            <person name="Towey S."/>
            <person name="Tsamla T."/>
            <person name="Tsomo N."/>
            <person name="Vallee D."/>
            <person name="Vassiliev H."/>
            <person name="Venkataraman V."/>
            <person name="Vinson J."/>
            <person name="Vo A."/>
            <person name="Wade C."/>
            <person name="Wang S."/>
            <person name="Wangchuk T."/>
            <person name="Wangdi T."/>
            <person name="Whittaker C."/>
            <person name="Wilkinson J."/>
            <person name="Wu Y."/>
            <person name="Wyman D."/>
            <person name="Yadav S."/>
            <person name="Yang S."/>
            <person name="Yang X."/>
            <person name="Yeager S."/>
            <person name="Yee E."/>
            <person name="Young G."/>
            <person name="Zainoun J."/>
            <person name="Zembeck L."/>
            <person name="Zimmer A."/>
            <person name="Zody M."/>
            <person name="Lander E."/>
        </authorList>
    </citation>
    <scope>NUCLEOTIDE SEQUENCE [LARGE SCALE GENOMIC DNA]</scope>
</reference>
<sequence length="168" mass="18929">MLTSSDICMCASAQTCPRVVSRATSRSDPVDVRVQSTCDAATKYAYKVKIVSKSRQGEDWTVFRGRIRAVYRGMEGGVGRNQIHTFWMKILCNSERITVNKEYLIVGAALVQGSDGVFKHLLEANTRVEWWPSQSGSNSCARKKNATNREICEKMVYYNYHMINTGCP</sequence>
<evidence type="ECO:0000313" key="6">
    <source>
        <dbReference type="Proteomes" id="UP000007875"/>
    </source>
</evidence>
<evidence type="ECO:0000256" key="1">
    <source>
        <dbReference type="ARBA" id="ARBA00004613"/>
    </source>
</evidence>
<evidence type="ECO:0000259" key="4">
    <source>
        <dbReference type="PROSITE" id="PS50189"/>
    </source>
</evidence>
<dbReference type="STRING" id="51511.ENSCSAVP00000002242"/>
<feature type="domain" description="NTR" evidence="4">
    <location>
        <begin position="16"/>
        <end position="152"/>
    </location>
</feature>
<dbReference type="HOGENOM" id="CLU_1585890_0_0_1"/>
<dbReference type="SMART" id="SM00643">
    <property type="entry name" value="C345C"/>
    <property type="match status" value="1"/>
</dbReference>
<keyword evidence="6" id="KW-1185">Reference proteome</keyword>
<dbReference type="PROSITE" id="PS50189">
    <property type="entry name" value="NTR"/>
    <property type="match status" value="1"/>
</dbReference>
<reference evidence="5" key="2">
    <citation type="submission" date="2025-08" db="UniProtKB">
        <authorList>
            <consortium name="Ensembl"/>
        </authorList>
    </citation>
    <scope>IDENTIFICATION</scope>
</reference>
<dbReference type="Gene3D" id="2.40.50.120">
    <property type="match status" value="1"/>
</dbReference>
<dbReference type="GeneTree" id="ENSGT00660000097078"/>
<dbReference type="InterPro" id="IPR008993">
    <property type="entry name" value="TIMP-like_OB-fold"/>
</dbReference>
<dbReference type="GO" id="GO:0005576">
    <property type="term" value="C:extracellular region"/>
    <property type="evidence" value="ECO:0007669"/>
    <property type="project" value="UniProtKB-SubCell"/>
</dbReference>
<dbReference type="InterPro" id="IPR018933">
    <property type="entry name" value="Netrin_module_non-TIMP"/>
</dbReference>
<protein>
    <recommendedName>
        <fullName evidence="4">NTR domain-containing protein</fullName>
    </recommendedName>
</protein>
<keyword evidence="2" id="KW-0964">Secreted</keyword>
<evidence type="ECO:0000256" key="3">
    <source>
        <dbReference type="ARBA" id="ARBA00023157"/>
    </source>
</evidence>